<evidence type="ECO:0000256" key="10">
    <source>
        <dbReference type="ARBA" id="ARBA00022777"/>
    </source>
</evidence>
<dbReference type="FunFam" id="3.40.50.300:FF:000527">
    <property type="entry name" value="Tyrosine-protein kinase etk"/>
    <property type="match status" value="1"/>
</dbReference>
<keyword evidence="13 18" id="KW-0472">Membrane</keyword>
<evidence type="ECO:0000256" key="7">
    <source>
        <dbReference type="ARBA" id="ARBA00022679"/>
    </source>
</evidence>
<evidence type="ECO:0000256" key="1">
    <source>
        <dbReference type="ARBA" id="ARBA00004429"/>
    </source>
</evidence>
<dbReference type="PANTHER" id="PTHR32309">
    <property type="entry name" value="TYROSINE-PROTEIN KINASE"/>
    <property type="match status" value="1"/>
</dbReference>
<dbReference type="GO" id="GO:0042802">
    <property type="term" value="F:identical protein binding"/>
    <property type="evidence" value="ECO:0007669"/>
    <property type="project" value="UniProtKB-ARBA"/>
</dbReference>
<evidence type="ECO:0000256" key="16">
    <source>
        <dbReference type="SAM" id="Coils"/>
    </source>
</evidence>
<keyword evidence="6" id="KW-0997">Cell inner membrane</keyword>
<evidence type="ECO:0000256" key="3">
    <source>
        <dbReference type="ARBA" id="ARBA00008883"/>
    </source>
</evidence>
<evidence type="ECO:0000256" key="4">
    <source>
        <dbReference type="ARBA" id="ARBA00011903"/>
    </source>
</evidence>
<dbReference type="RefSeq" id="WP_085516181.1">
    <property type="nucleotide sequence ID" value="NZ_FXAW01000002.1"/>
</dbReference>
<gene>
    <name evidence="22" type="ORF">SAMN05661096_01214</name>
</gene>
<feature type="domain" description="Tyrosine-protein kinase G-rich" evidence="21">
    <location>
        <begin position="453"/>
        <end position="518"/>
    </location>
</feature>
<comment type="similarity">
    <text evidence="2">Belongs to the CpsD/CapB family.</text>
</comment>
<organism evidence="22 23">
    <name type="scientific">Marivirga sericea</name>
    <dbReference type="NCBI Taxonomy" id="1028"/>
    <lineage>
        <taxon>Bacteria</taxon>
        <taxon>Pseudomonadati</taxon>
        <taxon>Bacteroidota</taxon>
        <taxon>Cytophagia</taxon>
        <taxon>Cytophagales</taxon>
        <taxon>Marivirgaceae</taxon>
        <taxon>Marivirga</taxon>
    </lineage>
</organism>
<evidence type="ECO:0000256" key="2">
    <source>
        <dbReference type="ARBA" id="ARBA00007316"/>
    </source>
</evidence>
<evidence type="ECO:0000256" key="15">
    <source>
        <dbReference type="ARBA" id="ARBA00051245"/>
    </source>
</evidence>
<dbReference type="EMBL" id="FXAW01000002">
    <property type="protein sequence ID" value="SMG21627.1"/>
    <property type="molecule type" value="Genomic_DNA"/>
</dbReference>
<dbReference type="Pfam" id="PF13614">
    <property type="entry name" value="AAA_31"/>
    <property type="match status" value="1"/>
</dbReference>
<evidence type="ECO:0000256" key="13">
    <source>
        <dbReference type="ARBA" id="ARBA00023136"/>
    </source>
</evidence>
<feature type="region of interest" description="Disordered" evidence="17">
    <location>
        <begin position="1"/>
        <end position="20"/>
    </location>
</feature>
<keyword evidence="8 18" id="KW-0812">Transmembrane</keyword>
<evidence type="ECO:0000256" key="5">
    <source>
        <dbReference type="ARBA" id="ARBA00022475"/>
    </source>
</evidence>
<dbReference type="GO" id="GO:0005886">
    <property type="term" value="C:plasma membrane"/>
    <property type="evidence" value="ECO:0007669"/>
    <property type="project" value="UniProtKB-SubCell"/>
</dbReference>
<keyword evidence="23" id="KW-1185">Reference proteome</keyword>
<dbReference type="Pfam" id="PF02706">
    <property type="entry name" value="Wzz"/>
    <property type="match status" value="1"/>
</dbReference>
<evidence type="ECO:0000256" key="14">
    <source>
        <dbReference type="ARBA" id="ARBA00023137"/>
    </source>
</evidence>
<dbReference type="InterPro" id="IPR027417">
    <property type="entry name" value="P-loop_NTPase"/>
</dbReference>
<feature type="transmembrane region" description="Helical" evidence="18">
    <location>
        <begin position="498"/>
        <end position="521"/>
    </location>
</feature>
<feature type="transmembrane region" description="Helical" evidence="18">
    <location>
        <begin position="41"/>
        <end position="59"/>
    </location>
</feature>
<keyword evidence="14" id="KW-0829">Tyrosine-protein kinase</keyword>
<feature type="coiled-coil region" evidence="16">
    <location>
        <begin position="269"/>
        <end position="303"/>
    </location>
</feature>
<dbReference type="CDD" id="cd05387">
    <property type="entry name" value="BY-kinase"/>
    <property type="match status" value="1"/>
</dbReference>
<dbReference type="InterPro" id="IPR050445">
    <property type="entry name" value="Bact_polysacc_biosynth/exp"/>
</dbReference>
<dbReference type="Pfam" id="PF13807">
    <property type="entry name" value="GNVR"/>
    <property type="match status" value="1"/>
</dbReference>
<dbReference type="EC" id="2.7.10.2" evidence="4"/>
<sequence length="790" mass="91168">MSNQQTRYQRNLEGNNSHRPQNQETEVVDFFKLKTILKKNLPWAILLIIIAVFVAFLYVRYTNVKFQSYAELKLNKRSEASVFGFNPLSEESSNLNTLSGEVELIRSKLFLKQVINKLPLDVTYHVIGRFKDDERYRFTPFTVSYDKSCAAYGEKFFVDIIDKTNFKISTNQDGEEWVSQKFGQEFIVDGCKYKLEITPHFFNTESLTFTISTPESLMSYVESNLSVAPENLNANTIKITFEDYNPYKVQEIVETVSELYTEYSKEQKNKANQLKIQFLNKQLKQTESELANYETYIEDFTIENKTINPSDDVSRLIAEMVKMDSILYGINYQLGEIENIQKQLEKDTLSFDKINYLVLPSNMQPLFEEFSELKEEYQLSKTRYKKESQVLLQRKIEINVLKDRINNYLSSKVSILKDRKVTALARKRKIESNFNQLPAKTNELNQKMRFYSLYEELYLSLMQKKTEFEIAQAGTLSEVDILTPANLPKNPIGPSTNLIYIGSFAVGFILSFIFISFRYLLYDEINSIHELERLTTIPIIAKISRLSRYVAKKSGVIVSEKPRSQISEAFRTLRTSLDFIGIKEGKKVLSISSTTSGEGKTFVSVNLAAILAMSNKKVIILDLDMRKPRAQYAFNLDQNEMGVSSILSGGIHWKECINNTKTENLHFIPSGIIPPNPAELLEGEYFDHLLKELKEEYDIILLDTPPIGLVSDGIIALKKADHSLFVVRADYSKRSFIDDLHRSLNLNKIQNISIIFNAVRKENKGYGYYQDYYNDNNSKSISTLKRLFNI</sequence>
<keyword evidence="16" id="KW-0175">Coiled coil</keyword>
<dbReference type="STRING" id="1028.SAMN05661096_01214"/>
<dbReference type="InterPro" id="IPR005702">
    <property type="entry name" value="Wzc-like_C"/>
</dbReference>
<evidence type="ECO:0000259" key="21">
    <source>
        <dbReference type="Pfam" id="PF13807"/>
    </source>
</evidence>
<keyword evidence="11" id="KW-0067">ATP-binding</keyword>
<dbReference type="InterPro" id="IPR025669">
    <property type="entry name" value="AAA_dom"/>
</dbReference>
<reference evidence="23" key="1">
    <citation type="submission" date="2017-04" db="EMBL/GenBank/DDBJ databases">
        <authorList>
            <person name="Varghese N."/>
            <person name="Submissions S."/>
        </authorList>
    </citation>
    <scope>NUCLEOTIDE SEQUENCE [LARGE SCALE GENOMIC DNA]</scope>
    <source>
        <strain evidence="23">DSM 4125</strain>
    </source>
</reference>
<dbReference type="NCBIfam" id="TIGR01007">
    <property type="entry name" value="eps_fam"/>
    <property type="match status" value="1"/>
</dbReference>
<dbReference type="PANTHER" id="PTHR32309:SF13">
    <property type="entry name" value="FERRIC ENTEROBACTIN TRANSPORT PROTEIN FEPE"/>
    <property type="match status" value="1"/>
</dbReference>
<accession>A0A1X7J248</accession>
<keyword evidence="12 18" id="KW-1133">Transmembrane helix</keyword>
<evidence type="ECO:0000256" key="11">
    <source>
        <dbReference type="ARBA" id="ARBA00022840"/>
    </source>
</evidence>
<evidence type="ECO:0000259" key="20">
    <source>
        <dbReference type="Pfam" id="PF13614"/>
    </source>
</evidence>
<name>A0A1X7J248_9BACT</name>
<evidence type="ECO:0000256" key="12">
    <source>
        <dbReference type="ARBA" id="ARBA00022989"/>
    </source>
</evidence>
<evidence type="ECO:0000256" key="6">
    <source>
        <dbReference type="ARBA" id="ARBA00022519"/>
    </source>
</evidence>
<feature type="domain" description="Polysaccharide chain length determinant N-terminal" evidence="19">
    <location>
        <begin position="28"/>
        <end position="118"/>
    </location>
</feature>
<dbReference type="OrthoDB" id="9794577at2"/>
<feature type="domain" description="AAA" evidence="20">
    <location>
        <begin position="587"/>
        <end position="733"/>
    </location>
</feature>
<keyword evidence="7" id="KW-0808">Transferase</keyword>
<evidence type="ECO:0000256" key="17">
    <source>
        <dbReference type="SAM" id="MobiDB-lite"/>
    </source>
</evidence>
<dbReference type="GO" id="GO:0005524">
    <property type="term" value="F:ATP binding"/>
    <property type="evidence" value="ECO:0007669"/>
    <property type="project" value="UniProtKB-KW"/>
</dbReference>
<evidence type="ECO:0000313" key="23">
    <source>
        <dbReference type="Proteomes" id="UP000193804"/>
    </source>
</evidence>
<dbReference type="AlphaFoldDB" id="A0A1X7J248"/>
<evidence type="ECO:0000313" key="22">
    <source>
        <dbReference type="EMBL" id="SMG21627.1"/>
    </source>
</evidence>
<dbReference type="GO" id="GO:0004715">
    <property type="term" value="F:non-membrane spanning protein tyrosine kinase activity"/>
    <property type="evidence" value="ECO:0007669"/>
    <property type="project" value="UniProtKB-EC"/>
</dbReference>
<comment type="subcellular location">
    <subcellularLocation>
        <location evidence="1">Cell inner membrane</location>
        <topology evidence="1">Multi-pass membrane protein</topology>
    </subcellularLocation>
</comment>
<proteinExistence type="inferred from homology"/>
<dbReference type="Gene3D" id="3.40.50.300">
    <property type="entry name" value="P-loop containing nucleotide triphosphate hydrolases"/>
    <property type="match status" value="1"/>
</dbReference>
<keyword evidence="10" id="KW-0418">Kinase</keyword>
<dbReference type="SUPFAM" id="SSF52540">
    <property type="entry name" value="P-loop containing nucleoside triphosphate hydrolases"/>
    <property type="match status" value="1"/>
</dbReference>
<protein>
    <recommendedName>
        <fullName evidence="4">non-specific protein-tyrosine kinase</fullName>
        <ecNumber evidence="4">2.7.10.2</ecNumber>
    </recommendedName>
</protein>
<evidence type="ECO:0000256" key="18">
    <source>
        <dbReference type="SAM" id="Phobius"/>
    </source>
</evidence>
<dbReference type="InterPro" id="IPR032807">
    <property type="entry name" value="GNVR"/>
</dbReference>
<evidence type="ECO:0000259" key="19">
    <source>
        <dbReference type="Pfam" id="PF02706"/>
    </source>
</evidence>
<comment type="catalytic activity">
    <reaction evidence="15">
        <text>L-tyrosyl-[protein] + ATP = O-phospho-L-tyrosyl-[protein] + ADP + H(+)</text>
        <dbReference type="Rhea" id="RHEA:10596"/>
        <dbReference type="Rhea" id="RHEA-COMP:10136"/>
        <dbReference type="Rhea" id="RHEA-COMP:20101"/>
        <dbReference type="ChEBI" id="CHEBI:15378"/>
        <dbReference type="ChEBI" id="CHEBI:30616"/>
        <dbReference type="ChEBI" id="CHEBI:46858"/>
        <dbReference type="ChEBI" id="CHEBI:61978"/>
        <dbReference type="ChEBI" id="CHEBI:456216"/>
        <dbReference type="EC" id="2.7.10.2"/>
    </reaction>
</comment>
<comment type="similarity">
    <text evidence="3">Belongs to the etk/wzc family.</text>
</comment>
<keyword evidence="5" id="KW-1003">Cell membrane</keyword>
<evidence type="ECO:0000256" key="9">
    <source>
        <dbReference type="ARBA" id="ARBA00022741"/>
    </source>
</evidence>
<dbReference type="Proteomes" id="UP000193804">
    <property type="component" value="Unassembled WGS sequence"/>
</dbReference>
<dbReference type="InterPro" id="IPR003856">
    <property type="entry name" value="LPS_length_determ_N"/>
</dbReference>
<evidence type="ECO:0000256" key="8">
    <source>
        <dbReference type="ARBA" id="ARBA00022692"/>
    </source>
</evidence>
<keyword evidence="9" id="KW-0547">Nucleotide-binding</keyword>